<comment type="caution">
    <text evidence="13">The sequence shown here is derived from an EMBL/GenBank/DDBJ whole genome shotgun (WGS) entry which is preliminary data.</text>
</comment>
<dbReference type="Gene3D" id="1.10.1750.10">
    <property type="match status" value="1"/>
</dbReference>
<dbReference type="PANTHER" id="PTHR30050:SF2">
    <property type="entry name" value="CHROMOSOMAL REPLICATION INITIATOR PROTEIN DNAA"/>
    <property type="match status" value="1"/>
</dbReference>
<evidence type="ECO:0000313" key="13">
    <source>
        <dbReference type="EMBL" id="RWX47494.1"/>
    </source>
</evidence>
<keyword evidence="5 7" id="KW-0446">Lipid-binding</keyword>
<keyword evidence="1 7" id="KW-0963">Cytoplasm</keyword>
<dbReference type="InterPro" id="IPR024633">
    <property type="entry name" value="DnaA_N_dom"/>
</dbReference>
<feature type="region of interest" description="Disordered" evidence="11">
    <location>
        <begin position="73"/>
        <end position="93"/>
    </location>
</feature>
<reference evidence="13 14" key="1">
    <citation type="submission" date="2017-01" db="EMBL/GenBank/DDBJ databases">
        <title>The cable genome- insights into the physiology and evolution of filamentous bacteria capable of sulfide oxidation via long distance electron transfer.</title>
        <authorList>
            <person name="Schreiber L."/>
            <person name="Bjerg J.T."/>
            <person name="Boggild A."/>
            <person name="Van De Vossenberg J."/>
            <person name="Meysman F."/>
            <person name="Nielsen L.P."/>
            <person name="Schramm A."/>
            <person name="Kjeldsen K.U."/>
        </authorList>
    </citation>
    <scope>NUCLEOTIDE SEQUENCE [LARGE SCALE GENOMIC DNA]</scope>
    <source>
        <strain evidence="13">MCF</strain>
    </source>
</reference>
<dbReference type="SUPFAM" id="SSF48295">
    <property type="entry name" value="TrpR-like"/>
    <property type="match status" value="1"/>
</dbReference>
<dbReference type="InterPro" id="IPR010921">
    <property type="entry name" value="Trp_repressor/repl_initiator"/>
</dbReference>
<comment type="similarity">
    <text evidence="7 10">Belongs to the DnaA family.</text>
</comment>
<keyword evidence="4 7" id="KW-0067">ATP-binding</keyword>
<dbReference type="Pfam" id="PF00308">
    <property type="entry name" value="Bac_DnaA"/>
    <property type="match status" value="1"/>
</dbReference>
<keyword evidence="3 7" id="KW-0547">Nucleotide-binding</keyword>
<dbReference type="GO" id="GO:0006270">
    <property type="term" value="P:DNA replication initiation"/>
    <property type="evidence" value="ECO:0007669"/>
    <property type="project" value="UniProtKB-UniRule"/>
</dbReference>
<evidence type="ECO:0000256" key="8">
    <source>
        <dbReference type="NCBIfam" id="TIGR00362"/>
    </source>
</evidence>
<feature type="binding site" evidence="7">
    <location>
        <position position="154"/>
    </location>
    <ligand>
        <name>ATP</name>
        <dbReference type="ChEBI" id="CHEBI:30616"/>
    </ligand>
</feature>
<dbReference type="AlphaFoldDB" id="A0A3S3QL33"/>
<proteinExistence type="inferred from homology"/>
<feature type="binding site" evidence="7">
    <location>
        <position position="150"/>
    </location>
    <ligand>
        <name>ATP</name>
        <dbReference type="ChEBI" id="CHEBI:30616"/>
    </ligand>
</feature>
<name>A0A3S3QL33_9BACT</name>
<comment type="subunit">
    <text evidence="7">Oligomerizes as a right-handed, spiral filament on DNA at oriC.</text>
</comment>
<dbReference type="GO" id="GO:0008289">
    <property type="term" value="F:lipid binding"/>
    <property type="evidence" value="ECO:0007669"/>
    <property type="project" value="UniProtKB-KW"/>
</dbReference>
<dbReference type="HAMAP" id="MF_00377">
    <property type="entry name" value="DnaA_bact"/>
    <property type="match status" value="1"/>
</dbReference>
<comment type="subcellular location">
    <subcellularLocation>
        <location evidence="7">Cytoplasm</location>
    </subcellularLocation>
</comment>
<keyword evidence="2 7" id="KW-0235">DNA replication</keyword>
<keyword evidence="14" id="KW-1185">Reference proteome</keyword>
<organism evidence="13 14">
    <name type="scientific">Candidatus Electrothrix aarhusensis</name>
    <dbReference type="NCBI Taxonomy" id="1859131"/>
    <lineage>
        <taxon>Bacteria</taxon>
        <taxon>Pseudomonadati</taxon>
        <taxon>Thermodesulfobacteriota</taxon>
        <taxon>Desulfobulbia</taxon>
        <taxon>Desulfobulbales</taxon>
        <taxon>Desulfobulbaceae</taxon>
        <taxon>Candidatus Electrothrix</taxon>
    </lineage>
</organism>
<dbReference type="Proteomes" id="UP000287853">
    <property type="component" value="Unassembled WGS sequence"/>
</dbReference>
<accession>A0A3S3QL33</accession>
<dbReference type="SMART" id="SM00760">
    <property type="entry name" value="Bac_DnaA_C"/>
    <property type="match status" value="1"/>
</dbReference>
<dbReference type="GO" id="GO:0005524">
    <property type="term" value="F:ATP binding"/>
    <property type="evidence" value="ECO:0007669"/>
    <property type="project" value="UniProtKB-UniRule"/>
</dbReference>
<evidence type="ECO:0000313" key="14">
    <source>
        <dbReference type="Proteomes" id="UP000287853"/>
    </source>
</evidence>
<dbReference type="GO" id="GO:0003688">
    <property type="term" value="F:DNA replication origin binding"/>
    <property type="evidence" value="ECO:0007669"/>
    <property type="project" value="UniProtKB-UniRule"/>
</dbReference>
<evidence type="ECO:0000256" key="7">
    <source>
        <dbReference type="HAMAP-Rule" id="MF_00377"/>
    </source>
</evidence>
<dbReference type="InterPro" id="IPR027417">
    <property type="entry name" value="P-loop_NTPase"/>
</dbReference>
<dbReference type="PRINTS" id="PR00051">
    <property type="entry name" value="DNAA"/>
</dbReference>
<evidence type="ECO:0000256" key="10">
    <source>
        <dbReference type="RuleBase" id="RU004227"/>
    </source>
</evidence>
<dbReference type="InterPro" id="IPR038454">
    <property type="entry name" value="DnaA_N_sf"/>
</dbReference>
<dbReference type="GO" id="GO:0006275">
    <property type="term" value="P:regulation of DNA replication"/>
    <property type="evidence" value="ECO:0007669"/>
    <property type="project" value="UniProtKB-UniRule"/>
</dbReference>
<evidence type="ECO:0000256" key="11">
    <source>
        <dbReference type="SAM" id="MobiDB-lite"/>
    </source>
</evidence>
<comment type="caution">
    <text evidence="7">Lacks conserved residue(s) required for the propagation of feature annotation.</text>
</comment>
<dbReference type="NCBIfam" id="TIGR00362">
    <property type="entry name" value="DnaA"/>
    <property type="match status" value="1"/>
</dbReference>
<dbReference type="EMBL" id="MTKO01000034">
    <property type="protein sequence ID" value="RWX47494.1"/>
    <property type="molecule type" value="Genomic_DNA"/>
</dbReference>
<dbReference type="Pfam" id="PF08299">
    <property type="entry name" value="Bac_DnaA_C"/>
    <property type="match status" value="1"/>
</dbReference>
<dbReference type="Gene3D" id="3.30.300.180">
    <property type="match status" value="1"/>
</dbReference>
<feature type="domain" description="Chromosomal replication initiator DnaA C-terminal" evidence="12">
    <location>
        <begin position="352"/>
        <end position="420"/>
    </location>
</feature>
<evidence type="ECO:0000256" key="3">
    <source>
        <dbReference type="ARBA" id="ARBA00022741"/>
    </source>
</evidence>
<dbReference type="GO" id="GO:0005886">
    <property type="term" value="C:plasma membrane"/>
    <property type="evidence" value="ECO:0007669"/>
    <property type="project" value="TreeGrafter"/>
</dbReference>
<comment type="domain">
    <text evidence="7">Domain I is involved in oligomerization and binding regulators, domain II is flexibile and of varying length in different bacteria, domain III forms the AAA+ region, while domain IV binds dsDNA.</text>
</comment>
<evidence type="ECO:0000256" key="9">
    <source>
        <dbReference type="RuleBase" id="RU000577"/>
    </source>
</evidence>
<gene>
    <name evidence="7" type="primary">dnaA</name>
    <name evidence="13" type="ORF">H206_00496</name>
</gene>
<evidence type="ECO:0000256" key="4">
    <source>
        <dbReference type="ARBA" id="ARBA00022840"/>
    </source>
</evidence>
<feature type="region of interest" description="Domain IV, binds dsDNA" evidence="7">
    <location>
        <begin position="324"/>
        <end position="443"/>
    </location>
</feature>
<dbReference type="Pfam" id="PF11638">
    <property type="entry name" value="DnaA_N"/>
    <property type="match status" value="1"/>
</dbReference>
<keyword evidence="6 7" id="KW-0238">DNA-binding</keyword>
<dbReference type="GO" id="GO:0005737">
    <property type="term" value="C:cytoplasm"/>
    <property type="evidence" value="ECO:0007669"/>
    <property type="project" value="UniProtKB-SubCell"/>
</dbReference>
<dbReference type="CDD" id="cd06571">
    <property type="entry name" value="Bac_DnaA_C"/>
    <property type="match status" value="1"/>
</dbReference>
<dbReference type="SUPFAM" id="SSF52540">
    <property type="entry name" value="P-loop containing nucleoside triphosphate hydrolases"/>
    <property type="match status" value="1"/>
</dbReference>
<protein>
    <recommendedName>
        <fullName evidence="7 8">Chromosomal replication initiator protein DnaA</fullName>
    </recommendedName>
</protein>
<dbReference type="InterPro" id="IPR001957">
    <property type="entry name" value="Chromosome_initiator_DnaA"/>
</dbReference>
<feature type="region of interest" description="Domain I, interacts with DnaA modulators" evidence="7">
    <location>
        <begin position="1"/>
        <end position="77"/>
    </location>
</feature>
<dbReference type="Gene3D" id="1.10.8.60">
    <property type="match status" value="1"/>
</dbReference>
<feature type="compositionally biased region" description="Polar residues" evidence="11">
    <location>
        <begin position="73"/>
        <end position="90"/>
    </location>
</feature>
<evidence type="ECO:0000259" key="12">
    <source>
        <dbReference type="SMART" id="SM00760"/>
    </source>
</evidence>
<dbReference type="InterPro" id="IPR013159">
    <property type="entry name" value="DnaA_C"/>
</dbReference>
<comment type="function">
    <text evidence="7 9">Plays an essential role in the initiation and regulation of chromosomal replication. ATP-DnaA binds to the origin of replication (oriC) to initiate formation of the DNA replication initiation complex once per cell cycle. Binds the DnaA box (a 9 base pair repeat at the origin) and separates the double-stranded (ds)DNA. Forms a right-handed helical filament on oriC DNA; dsDNA binds to the exterior of the filament while single-stranded (ss)DNA is stabiized in the filament's interior. The ATP-DnaA-oriC complex binds and stabilizes one strand of the AT-rich DNA unwinding element (DUE), permitting loading of DNA polymerase. After initiation quickly degrades to an ADP-DnaA complex that is not apt for DNA replication. Binds acidic phospholipids.</text>
</comment>
<feature type="binding site" evidence="7">
    <location>
        <position position="153"/>
    </location>
    <ligand>
        <name>ATP</name>
        <dbReference type="ChEBI" id="CHEBI:30616"/>
    </ligand>
</feature>
<dbReference type="PANTHER" id="PTHR30050">
    <property type="entry name" value="CHROMOSOMAL REPLICATION INITIATOR PROTEIN DNAA"/>
    <property type="match status" value="1"/>
</dbReference>
<dbReference type="InterPro" id="IPR020591">
    <property type="entry name" value="Chromosome_initiator_DnaA-like"/>
</dbReference>
<sequence>MLWDTVKNSLSSLLSESEYNLWIRPLSCVQEDEKTLQIACPDRFFCAWVKERYLGIIESNLSKIIDSPPAVSLTVSSQQPAPQQEKNGSGQLRLPGMDTFTSTIRSLHPAYTFGQFMVGESNMLARSACNAIAAADYTFGNNLFMTSGTGLGKSHLTQAVVHQVMHNAPGTRMHYLTAQQFSAEMVKSIRSNSMQQFSNRFIHGCDLLLVEDVHTLAGKTKTQEELNNVLDYLIKSGKRVIMTSAVPARDIKGLDEDFLSRMTSGLITDIEAPEYKTRVSIIRHKAAHSNLNLAEEHVHYLAEQLQGDIRRIESALMGIKAKASVYNAPPDMDIVRSVLEGFGHLQQQKQLNGKLIRDIISSQYRISVEDLTSRSRKRVVSFPRQIAMYLTRKYTEESLAHIGNLYNRDHSTVMYAVKVINRDIAQKNTVRQQVKILKDKLQK</sequence>
<evidence type="ECO:0000256" key="6">
    <source>
        <dbReference type="ARBA" id="ARBA00023125"/>
    </source>
</evidence>
<dbReference type="InterPro" id="IPR013317">
    <property type="entry name" value="DnaA_dom"/>
</dbReference>
<feature type="binding site" evidence="7">
    <location>
        <position position="152"/>
    </location>
    <ligand>
        <name>ATP</name>
        <dbReference type="ChEBI" id="CHEBI:30616"/>
    </ligand>
</feature>
<dbReference type="Gene3D" id="3.40.50.300">
    <property type="entry name" value="P-loop containing nucleotide triphosphate hydrolases"/>
    <property type="match status" value="1"/>
</dbReference>
<evidence type="ECO:0000256" key="2">
    <source>
        <dbReference type="ARBA" id="ARBA00022705"/>
    </source>
</evidence>
<evidence type="ECO:0000256" key="5">
    <source>
        <dbReference type="ARBA" id="ARBA00023121"/>
    </source>
</evidence>
<evidence type="ECO:0000256" key="1">
    <source>
        <dbReference type="ARBA" id="ARBA00022490"/>
    </source>
</evidence>